<dbReference type="RefSeq" id="WP_262165637.1">
    <property type="nucleotide sequence ID" value="NZ_CP104964.1"/>
</dbReference>
<reference evidence="2 3" key="1">
    <citation type="submission" date="2022-09" db="EMBL/GenBank/DDBJ databases">
        <title>Interaction between co-microsymbionts with complementary sets of symbiotic genes in legume-rhizobium systems.</title>
        <authorList>
            <person name="Safronova V."/>
            <person name="Sazanova A."/>
            <person name="Afonin A."/>
            <person name="Chirak E."/>
        </authorList>
    </citation>
    <scope>NUCLEOTIDE SEQUENCE [LARGE SCALE GENOMIC DNA]</scope>
    <source>
        <strain evidence="2 3">A18/4-1</strain>
        <plasmid evidence="2 3">p_unnamed1</plasmid>
    </source>
</reference>
<keyword evidence="2" id="KW-0614">Plasmid</keyword>
<evidence type="ECO:0000313" key="2">
    <source>
        <dbReference type="EMBL" id="UXN68029.1"/>
    </source>
</evidence>
<keyword evidence="1" id="KW-0732">Signal</keyword>
<keyword evidence="3" id="KW-1185">Reference proteome</keyword>
<dbReference type="EMBL" id="CP104964">
    <property type="protein sequence ID" value="UXN68029.1"/>
    <property type="molecule type" value="Genomic_DNA"/>
</dbReference>
<feature type="signal peptide" evidence="1">
    <location>
        <begin position="1"/>
        <end position="21"/>
    </location>
</feature>
<proteinExistence type="predicted"/>
<protein>
    <submittedName>
        <fullName evidence="2">Uncharacterized protein</fullName>
    </submittedName>
</protein>
<gene>
    <name evidence="2" type="ORF">N8A98_00465</name>
</gene>
<accession>A0ABY6C706</accession>
<geneLocation type="plasmid" evidence="2 3">
    <name>p_unnamed1</name>
</geneLocation>
<feature type="chain" id="PRO_5045897238" evidence="1">
    <location>
        <begin position="22"/>
        <end position="196"/>
    </location>
</feature>
<dbReference type="Proteomes" id="UP001061862">
    <property type="component" value="Plasmid p_unnamed1"/>
</dbReference>
<evidence type="ECO:0000256" key="1">
    <source>
        <dbReference type="SAM" id="SignalP"/>
    </source>
</evidence>
<name>A0ABY6C706_9HYPH</name>
<sequence>MLFKSAGLALIAIMPIGPAYAAERSALLDAFDKACLTPQHDESAIAAAAAEVDAVEESNPDIVGQAAPMIETVKVRRWMSGDPLAKSQTDLLFAANSGTTLGAPSEGCLVLGFGDPIIIEQALDKFSNGQFIPVKEPGEFSILPPYRYWLVDSEVTGPAIFAASDIKTWTPQAPSGVILSLVRLDPKLLESLFEAP</sequence>
<evidence type="ECO:0000313" key="3">
    <source>
        <dbReference type="Proteomes" id="UP001061862"/>
    </source>
</evidence>
<organism evidence="2 3">
    <name type="scientific">Devosia neptuniae</name>
    <dbReference type="NCBI Taxonomy" id="191302"/>
    <lineage>
        <taxon>Bacteria</taxon>
        <taxon>Pseudomonadati</taxon>
        <taxon>Pseudomonadota</taxon>
        <taxon>Alphaproteobacteria</taxon>
        <taxon>Hyphomicrobiales</taxon>
        <taxon>Devosiaceae</taxon>
        <taxon>Devosia</taxon>
    </lineage>
</organism>